<organism evidence="9 10">
    <name type="scientific">Ferrimonas aestuarii</name>
    <dbReference type="NCBI Taxonomy" id="2569539"/>
    <lineage>
        <taxon>Bacteria</taxon>
        <taxon>Pseudomonadati</taxon>
        <taxon>Pseudomonadota</taxon>
        <taxon>Gammaproteobacteria</taxon>
        <taxon>Alteromonadales</taxon>
        <taxon>Ferrimonadaceae</taxon>
        <taxon>Ferrimonas</taxon>
    </lineage>
</organism>
<sequence length="151" mass="16885">MQFDALLEQAQQKCHAAGGRLTPKRANVLKTLLMANKPLSAYELLELLNRESDTKIQPMSAYRMLDFLVEMQLAHKLNSANKYVACAHIGCHHHHDAQHFVVCENCGTTQEINIDPQLMTQLQQAVADSDFKLLAPQLELSGLCADCQNKV</sequence>
<feature type="binding site" evidence="7">
    <location>
        <position position="103"/>
    </location>
    <ligand>
        <name>Zn(2+)</name>
        <dbReference type="ChEBI" id="CHEBI:29105"/>
    </ligand>
</feature>
<evidence type="ECO:0000256" key="1">
    <source>
        <dbReference type="ARBA" id="ARBA00007957"/>
    </source>
</evidence>
<reference evidence="9 10" key="1">
    <citation type="submission" date="2019-04" db="EMBL/GenBank/DDBJ databases">
        <authorList>
            <person name="Hwang J.C."/>
        </authorList>
    </citation>
    <scope>NUCLEOTIDE SEQUENCE [LARGE SCALE GENOMIC DNA]</scope>
    <source>
        <strain evidence="9 10">IMCC35002</strain>
    </source>
</reference>
<name>A0A4V5NYC9_9GAMM</name>
<evidence type="ECO:0000256" key="2">
    <source>
        <dbReference type="ARBA" id="ARBA00022491"/>
    </source>
</evidence>
<dbReference type="InterPro" id="IPR002481">
    <property type="entry name" value="FUR"/>
</dbReference>
<dbReference type="InterPro" id="IPR036388">
    <property type="entry name" value="WH-like_DNA-bd_sf"/>
</dbReference>
<dbReference type="AlphaFoldDB" id="A0A4V5NYC9"/>
<comment type="similarity">
    <text evidence="1">Belongs to the Fur family.</text>
</comment>
<evidence type="ECO:0000256" key="6">
    <source>
        <dbReference type="ARBA" id="ARBA00023163"/>
    </source>
</evidence>
<evidence type="ECO:0000256" key="4">
    <source>
        <dbReference type="ARBA" id="ARBA00023015"/>
    </source>
</evidence>
<evidence type="ECO:0000256" key="3">
    <source>
        <dbReference type="ARBA" id="ARBA00022833"/>
    </source>
</evidence>
<keyword evidence="4" id="KW-0805">Transcription regulation</keyword>
<proteinExistence type="inferred from homology"/>
<dbReference type="GO" id="GO:0045892">
    <property type="term" value="P:negative regulation of DNA-templated transcription"/>
    <property type="evidence" value="ECO:0007669"/>
    <property type="project" value="TreeGrafter"/>
</dbReference>
<evidence type="ECO:0000313" key="9">
    <source>
        <dbReference type="EMBL" id="TKB49672.1"/>
    </source>
</evidence>
<evidence type="ECO:0000256" key="5">
    <source>
        <dbReference type="ARBA" id="ARBA00023125"/>
    </source>
</evidence>
<keyword evidence="2" id="KW-0678">Repressor</keyword>
<dbReference type="GO" id="GO:0000976">
    <property type="term" value="F:transcription cis-regulatory region binding"/>
    <property type="evidence" value="ECO:0007669"/>
    <property type="project" value="TreeGrafter"/>
</dbReference>
<keyword evidence="5" id="KW-0238">DNA-binding</keyword>
<feature type="binding site" evidence="7">
    <location>
        <position position="106"/>
    </location>
    <ligand>
        <name>Zn(2+)</name>
        <dbReference type="ChEBI" id="CHEBI:29105"/>
    </ligand>
</feature>
<protein>
    <submittedName>
        <fullName evidence="9">Transcriptional repressor</fullName>
    </submittedName>
</protein>
<feature type="binding site" evidence="7">
    <location>
        <position position="144"/>
    </location>
    <ligand>
        <name>Zn(2+)</name>
        <dbReference type="ChEBI" id="CHEBI:29105"/>
    </ligand>
</feature>
<dbReference type="Gene3D" id="3.30.1490.190">
    <property type="match status" value="1"/>
</dbReference>
<evidence type="ECO:0000256" key="8">
    <source>
        <dbReference type="PIRSR" id="PIRSR602481-2"/>
    </source>
</evidence>
<dbReference type="EMBL" id="SWCJ01000025">
    <property type="protein sequence ID" value="TKB49672.1"/>
    <property type="molecule type" value="Genomic_DNA"/>
</dbReference>
<feature type="binding site" evidence="8">
    <location>
        <position position="96"/>
    </location>
    <ligand>
        <name>Fe cation</name>
        <dbReference type="ChEBI" id="CHEBI:24875"/>
    </ligand>
</feature>
<dbReference type="PANTHER" id="PTHR33202">
    <property type="entry name" value="ZINC UPTAKE REGULATION PROTEIN"/>
    <property type="match status" value="1"/>
</dbReference>
<dbReference type="GO" id="GO:0008270">
    <property type="term" value="F:zinc ion binding"/>
    <property type="evidence" value="ECO:0007669"/>
    <property type="project" value="TreeGrafter"/>
</dbReference>
<keyword evidence="7" id="KW-0479">Metal-binding</keyword>
<dbReference type="GO" id="GO:0005829">
    <property type="term" value="C:cytosol"/>
    <property type="evidence" value="ECO:0007669"/>
    <property type="project" value="TreeGrafter"/>
</dbReference>
<dbReference type="GO" id="GO:1900376">
    <property type="term" value="P:regulation of secondary metabolite biosynthetic process"/>
    <property type="evidence" value="ECO:0007669"/>
    <property type="project" value="TreeGrafter"/>
</dbReference>
<dbReference type="RefSeq" id="WP_136865245.1">
    <property type="nucleotide sequence ID" value="NZ_SWCJ01000025.1"/>
</dbReference>
<keyword evidence="10" id="KW-1185">Reference proteome</keyword>
<comment type="cofactor">
    <cofactor evidence="7">
        <name>Zn(2+)</name>
        <dbReference type="ChEBI" id="CHEBI:29105"/>
    </cofactor>
    <text evidence="7">Binds 1 zinc ion per subunit.</text>
</comment>
<dbReference type="InterPro" id="IPR043135">
    <property type="entry name" value="Fur_C"/>
</dbReference>
<feature type="binding site" evidence="7">
    <location>
        <position position="147"/>
    </location>
    <ligand>
        <name>Zn(2+)</name>
        <dbReference type="ChEBI" id="CHEBI:29105"/>
    </ligand>
</feature>
<gene>
    <name evidence="9" type="ORF">FCL42_20210</name>
</gene>
<evidence type="ECO:0000256" key="7">
    <source>
        <dbReference type="PIRSR" id="PIRSR602481-1"/>
    </source>
</evidence>
<dbReference type="Pfam" id="PF01475">
    <property type="entry name" value="FUR"/>
    <property type="match status" value="1"/>
</dbReference>
<dbReference type="SUPFAM" id="SSF46785">
    <property type="entry name" value="Winged helix' DNA-binding domain"/>
    <property type="match status" value="1"/>
</dbReference>
<dbReference type="GO" id="GO:0003700">
    <property type="term" value="F:DNA-binding transcription factor activity"/>
    <property type="evidence" value="ECO:0007669"/>
    <property type="project" value="InterPro"/>
</dbReference>
<feature type="binding site" evidence="8">
    <location>
        <position position="94"/>
    </location>
    <ligand>
        <name>Fe cation</name>
        <dbReference type="ChEBI" id="CHEBI:24875"/>
    </ligand>
</feature>
<keyword evidence="8" id="KW-0408">Iron</keyword>
<dbReference type="Proteomes" id="UP000305675">
    <property type="component" value="Unassembled WGS sequence"/>
</dbReference>
<comment type="caution">
    <text evidence="9">The sequence shown here is derived from an EMBL/GenBank/DDBJ whole genome shotgun (WGS) entry which is preliminary data.</text>
</comment>
<dbReference type="OrthoDB" id="9801127at2"/>
<keyword evidence="3 7" id="KW-0862">Zinc</keyword>
<accession>A0A4V5NYC9</accession>
<dbReference type="Gene3D" id="1.10.10.10">
    <property type="entry name" value="Winged helix-like DNA-binding domain superfamily/Winged helix DNA-binding domain"/>
    <property type="match status" value="1"/>
</dbReference>
<comment type="cofactor">
    <cofactor evidence="8">
        <name>Mn(2+)</name>
        <dbReference type="ChEBI" id="CHEBI:29035"/>
    </cofactor>
    <cofactor evidence="8">
        <name>Fe(2+)</name>
        <dbReference type="ChEBI" id="CHEBI:29033"/>
    </cofactor>
    <text evidence="8">Binds 1 Mn(2+) or Fe(2+) ion per subunit.</text>
</comment>
<dbReference type="PANTHER" id="PTHR33202:SF6">
    <property type="entry name" value="ZINC UPTAKE REGULATION PROTEIN"/>
    <property type="match status" value="1"/>
</dbReference>
<dbReference type="InterPro" id="IPR036390">
    <property type="entry name" value="WH_DNA-bd_sf"/>
</dbReference>
<keyword evidence="6" id="KW-0804">Transcription</keyword>
<evidence type="ECO:0000313" key="10">
    <source>
        <dbReference type="Proteomes" id="UP000305675"/>
    </source>
</evidence>